<evidence type="ECO:0000256" key="1">
    <source>
        <dbReference type="SAM" id="MobiDB-lite"/>
    </source>
</evidence>
<organism evidence="2 4">
    <name type="scientific">Macrosiphum euphorbiae</name>
    <name type="common">potato aphid</name>
    <dbReference type="NCBI Taxonomy" id="13131"/>
    <lineage>
        <taxon>Eukaryota</taxon>
        <taxon>Metazoa</taxon>
        <taxon>Ecdysozoa</taxon>
        <taxon>Arthropoda</taxon>
        <taxon>Hexapoda</taxon>
        <taxon>Insecta</taxon>
        <taxon>Pterygota</taxon>
        <taxon>Neoptera</taxon>
        <taxon>Paraneoptera</taxon>
        <taxon>Hemiptera</taxon>
        <taxon>Sternorrhyncha</taxon>
        <taxon>Aphidomorpha</taxon>
        <taxon>Aphidoidea</taxon>
        <taxon>Aphididae</taxon>
        <taxon>Macrosiphini</taxon>
        <taxon>Macrosiphum</taxon>
    </lineage>
</organism>
<protein>
    <submittedName>
        <fullName evidence="2">Uncharacterized protein</fullName>
    </submittedName>
</protein>
<name>A0AAV0VJR3_9HEMI</name>
<reference evidence="2 4" key="1">
    <citation type="submission" date="2023-01" db="EMBL/GenBank/DDBJ databases">
        <authorList>
            <person name="Whitehead M."/>
        </authorList>
    </citation>
    <scope>NUCLEOTIDE SEQUENCE [LARGE SCALE GENOMIC DNA]</scope>
</reference>
<dbReference type="EMBL" id="CARXXK010000001">
    <property type="protein sequence ID" value="CAI6343202.1"/>
    <property type="molecule type" value="Genomic_DNA"/>
</dbReference>
<gene>
    <name evidence="3" type="ORF">MEUPH1_LOCUS2765</name>
    <name evidence="2" type="ORF">MEUPH1_LOCUS495</name>
</gene>
<accession>A0AAV0VJR3</accession>
<comment type="caution">
    <text evidence="2">The sequence shown here is derived from an EMBL/GenBank/DDBJ whole genome shotgun (WGS) entry which is preliminary data.</text>
</comment>
<feature type="region of interest" description="Disordered" evidence="1">
    <location>
        <begin position="93"/>
        <end position="120"/>
    </location>
</feature>
<dbReference type="Proteomes" id="UP001160148">
    <property type="component" value="Unassembled WGS sequence"/>
</dbReference>
<dbReference type="AlphaFoldDB" id="A0AAV0VJR3"/>
<sequence length="185" mass="21875">MFVQIPLTKIKSRKVLHKMEVTHIDKLLTIEERRKIAMFYRQEEAKRTRYNPEPSWSLPPTMQATRRPSATGMTWDDFIAHWEQRPAPYHTLAQPQEAAPTTAHEEKEQSPRSSNLSETESEVIIMTIKHLIDRHPESPVEIRKSILKVGAYLKDFENVSKTRLRRLIYKEKNQRIKGMKQQYQP</sequence>
<evidence type="ECO:0000313" key="4">
    <source>
        <dbReference type="Proteomes" id="UP001160148"/>
    </source>
</evidence>
<proteinExistence type="predicted"/>
<keyword evidence="4" id="KW-1185">Reference proteome</keyword>
<evidence type="ECO:0000313" key="3">
    <source>
        <dbReference type="EMBL" id="CAI6345797.1"/>
    </source>
</evidence>
<evidence type="ECO:0000313" key="2">
    <source>
        <dbReference type="EMBL" id="CAI6343202.1"/>
    </source>
</evidence>
<dbReference type="EMBL" id="CARXXK010000001">
    <property type="protein sequence ID" value="CAI6345797.1"/>
    <property type="molecule type" value="Genomic_DNA"/>
</dbReference>